<dbReference type="EMBL" id="MU117967">
    <property type="protein sequence ID" value="KAF9652640.1"/>
    <property type="molecule type" value="Genomic_DNA"/>
</dbReference>
<organism evidence="1 2">
    <name type="scientific">Thelephora ganbajun</name>
    <name type="common">Ganba fungus</name>
    <dbReference type="NCBI Taxonomy" id="370292"/>
    <lineage>
        <taxon>Eukaryota</taxon>
        <taxon>Fungi</taxon>
        <taxon>Dikarya</taxon>
        <taxon>Basidiomycota</taxon>
        <taxon>Agaricomycotina</taxon>
        <taxon>Agaricomycetes</taxon>
        <taxon>Thelephorales</taxon>
        <taxon>Thelephoraceae</taxon>
        <taxon>Thelephora</taxon>
    </lineage>
</organism>
<sequence>MKVIVTGASGVLGKATHIAYKAAHYDVTGLAYLRATDHLERLDLTNFPETEAFFEITRPDWVIHCAAERRPGTQPHPSFLGPALRTKQALPQLNVDVCQHLAELGMKLKFTLIYISTDYVFDGTSPPYLPSSVTNPVNFYGKTKRDGELAVLGVQGADSVVLRVPVLYGPVSENSESAINILLDIVQDQSGKQYKMDHYATRYPTNVVDIANFLVRLTTANLSLIPPILHYSAPEPYTKFEICLVFSGLLGMPIDHITPDADEPTGAAAVSRPRDCQLYTRETEDLMESVGGLGTTGFEEWWARYLGVNKS</sequence>
<keyword evidence="2" id="KW-1185">Reference proteome</keyword>
<gene>
    <name evidence="1" type="ORF">BDM02DRAFT_3245951</name>
</gene>
<accession>A0ACB6ZS15</accession>
<name>A0ACB6ZS15_THEGA</name>
<reference evidence="1" key="2">
    <citation type="journal article" date="2020" name="Nat. Commun.">
        <title>Large-scale genome sequencing of mycorrhizal fungi provides insights into the early evolution of symbiotic traits.</title>
        <authorList>
            <person name="Miyauchi S."/>
            <person name="Kiss E."/>
            <person name="Kuo A."/>
            <person name="Drula E."/>
            <person name="Kohler A."/>
            <person name="Sanchez-Garcia M."/>
            <person name="Morin E."/>
            <person name="Andreopoulos B."/>
            <person name="Barry K.W."/>
            <person name="Bonito G."/>
            <person name="Buee M."/>
            <person name="Carver A."/>
            <person name="Chen C."/>
            <person name="Cichocki N."/>
            <person name="Clum A."/>
            <person name="Culley D."/>
            <person name="Crous P.W."/>
            <person name="Fauchery L."/>
            <person name="Girlanda M."/>
            <person name="Hayes R.D."/>
            <person name="Keri Z."/>
            <person name="LaButti K."/>
            <person name="Lipzen A."/>
            <person name="Lombard V."/>
            <person name="Magnuson J."/>
            <person name="Maillard F."/>
            <person name="Murat C."/>
            <person name="Nolan M."/>
            <person name="Ohm R.A."/>
            <person name="Pangilinan J."/>
            <person name="Pereira M.F."/>
            <person name="Perotto S."/>
            <person name="Peter M."/>
            <person name="Pfister S."/>
            <person name="Riley R."/>
            <person name="Sitrit Y."/>
            <person name="Stielow J.B."/>
            <person name="Szollosi G."/>
            <person name="Zifcakova L."/>
            <person name="Stursova M."/>
            <person name="Spatafora J.W."/>
            <person name="Tedersoo L."/>
            <person name="Vaario L.M."/>
            <person name="Yamada A."/>
            <person name="Yan M."/>
            <person name="Wang P."/>
            <person name="Xu J."/>
            <person name="Bruns T."/>
            <person name="Baldrian P."/>
            <person name="Vilgalys R."/>
            <person name="Dunand C."/>
            <person name="Henrissat B."/>
            <person name="Grigoriev I.V."/>
            <person name="Hibbett D."/>
            <person name="Nagy L.G."/>
            <person name="Martin F.M."/>
        </authorList>
    </citation>
    <scope>NUCLEOTIDE SEQUENCE</scope>
    <source>
        <strain evidence="1">P2</strain>
    </source>
</reference>
<evidence type="ECO:0000313" key="2">
    <source>
        <dbReference type="Proteomes" id="UP000886501"/>
    </source>
</evidence>
<reference evidence="1" key="1">
    <citation type="submission" date="2019-10" db="EMBL/GenBank/DDBJ databases">
        <authorList>
            <consortium name="DOE Joint Genome Institute"/>
            <person name="Kuo A."/>
            <person name="Miyauchi S."/>
            <person name="Kiss E."/>
            <person name="Drula E."/>
            <person name="Kohler A."/>
            <person name="Sanchez-Garcia M."/>
            <person name="Andreopoulos B."/>
            <person name="Barry K.W."/>
            <person name="Bonito G."/>
            <person name="Buee M."/>
            <person name="Carver A."/>
            <person name="Chen C."/>
            <person name="Cichocki N."/>
            <person name="Clum A."/>
            <person name="Culley D."/>
            <person name="Crous P.W."/>
            <person name="Fauchery L."/>
            <person name="Girlanda M."/>
            <person name="Hayes R."/>
            <person name="Keri Z."/>
            <person name="Labutti K."/>
            <person name="Lipzen A."/>
            <person name="Lombard V."/>
            <person name="Magnuson J."/>
            <person name="Maillard F."/>
            <person name="Morin E."/>
            <person name="Murat C."/>
            <person name="Nolan M."/>
            <person name="Ohm R."/>
            <person name="Pangilinan J."/>
            <person name="Pereira M."/>
            <person name="Perotto S."/>
            <person name="Peter M."/>
            <person name="Riley R."/>
            <person name="Sitrit Y."/>
            <person name="Stielow B."/>
            <person name="Szollosi G."/>
            <person name="Zifcakova L."/>
            <person name="Stursova M."/>
            <person name="Spatafora J.W."/>
            <person name="Tedersoo L."/>
            <person name="Vaario L.-M."/>
            <person name="Yamada A."/>
            <person name="Yan M."/>
            <person name="Wang P."/>
            <person name="Xu J."/>
            <person name="Bruns T."/>
            <person name="Baldrian P."/>
            <person name="Vilgalys R."/>
            <person name="Henrissat B."/>
            <person name="Grigoriev I.V."/>
            <person name="Hibbett D."/>
            <person name="Nagy L.G."/>
            <person name="Martin F.M."/>
        </authorList>
    </citation>
    <scope>NUCLEOTIDE SEQUENCE</scope>
    <source>
        <strain evidence="1">P2</strain>
    </source>
</reference>
<dbReference type="Proteomes" id="UP000886501">
    <property type="component" value="Unassembled WGS sequence"/>
</dbReference>
<protein>
    <submittedName>
        <fullName evidence="1">NAD-P-binding protein</fullName>
    </submittedName>
</protein>
<comment type="caution">
    <text evidence="1">The sequence shown here is derived from an EMBL/GenBank/DDBJ whole genome shotgun (WGS) entry which is preliminary data.</text>
</comment>
<evidence type="ECO:0000313" key="1">
    <source>
        <dbReference type="EMBL" id="KAF9652640.1"/>
    </source>
</evidence>
<proteinExistence type="predicted"/>